<sequence length="281" mass="31683">MQIGINTYGLSKYMIKDFNGTLEQLKRTGISSIEPMVIFAENEKSEEALQAYQEAEKMQMTGGAWPKWMAGEKIQAVRDAGLQIRSVHMYGPGWKQPLLDQAVVFAKEQKILYYVLSLNESSIEKVKEEIPGILEAAKVLKENGVELLIHNHETELQDDQGTCVLEVLLEEIPELRLELDVGWVKYAGKNCSEIMRKYKDRVRMIHFKDISEGASPKNRNACFTAIGEGCIPLAEIIKESKDMKLDEFGYVIDQDHSSGDMMRDICVGVRNITGCSKASKD</sequence>
<dbReference type="AlphaFoldDB" id="A0A426DCZ3"/>
<evidence type="ECO:0000313" key="3">
    <source>
        <dbReference type="Proteomes" id="UP000274920"/>
    </source>
</evidence>
<keyword evidence="3" id="KW-1185">Reference proteome</keyword>
<dbReference type="InterPro" id="IPR036237">
    <property type="entry name" value="Xyl_isomerase-like_sf"/>
</dbReference>
<dbReference type="PANTHER" id="PTHR12110:SF41">
    <property type="entry name" value="INOSOSE DEHYDRATASE"/>
    <property type="match status" value="1"/>
</dbReference>
<dbReference type="Gene3D" id="3.20.20.150">
    <property type="entry name" value="Divalent-metal-dependent TIM barrel enzymes"/>
    <property type="match status" value="1"/>
</dbReference>
<dbReference type="EMBL" id="RHJS01000002">
    <property type="protein sequence ID" value="RRK30740.1"/>
    <property type="molecule type" value="Genomic_DNA"/>
</dbReference>
<organism evidence="2 3">
    <name type="scientific">Schaedlerella arabinosiphila</name>
    <dbReference type="NCBI Taxonomy" id="2044587"/>
    <lineage>
        <taxon>Bacteria</taxon>
        <taxon>Bacillati</taxon>
        <taxon>Bacillota</taxon>
        <taxon>Clostridia</taxon>
        <taxon>Lachnospirales</taxon>
        <taxon>Lachnospiraceae</taxon>
        <taxon>Schaedlerella</taxon>
    </lineage>
</organism>
<reference evidence="2" key="1">
    <citation type="submission" date="2018-10" db="EMBL/GenBank/DDBJ databases">
        <title>Schaedlerella arabinophila gen. nov. sp. nov., isolated from the mouse intestinal tract and comparative analysis with the genome of the closely related altered Schaedler flora strain ASF502.</title>
        <authorList>
            <person name="Miyake S."/>
            <person name="Soh M."/>
            <person name="Seedorf H."/>
        </authorList>
    </citation>
    <scope>NUCLEOTIDE SEQUENCE [LARGE SCALE GENOMIC DNA]</scope>
    <source>
        <strain evidence="2">DSM 106076</strain>
    </source>
</reference>
<proteinExistence type="predicted"/>
<dbReference type="Pfam" id="PF01261">
    <property type="entry name" value="AP_endonuc_2"/>
    <property type="match status" value="1"/>
</dbReference>
<gene>
    <name evidence="2" type="ORF">EBB54_04615</name>
</gene>
<dbReference type="RefSeq" id="WP_125126534.1">
    <property type="nucleotide sequence ID" value="NZ_RHJS01000002.1"/>
</dbReference>
<name>A0A426DCZ3_9FIRM</name>
<dbReference type="SUPFAM" id="SSF51658">
    <property type="entry name" value="Xylose isomerase-like"/>
    <property type="match status" value="1"/>
</dbReference>
<dbReference type="Proteomes" id="UP000274920">
    <property type="component" value="Unassembled WGS sequence"/>
</dbReference>
<comment type="caution">
    <text evidence="2">The sequence shown here is derived from an EMBL/GenBank/DDBJ whole genome shotgun (WGS) entry which is preliminary data.</text>
</comment>
<evidence type="ECO:0000259" key="1">
    <source>
        <dbReference type="Pfam" id="PF01261"/>
    </source>
</evidence>
<dbReference type="InterPro" id="IPR050312">
    <property type="entry name" value="IolE/XylAMocC-like"/>
</dbReference>
<accession>A0A426DCZ3</accession>
<protein>
    <recommendedName>
        <fullName evidence="1">Xylose isomerase-like TIM barrel domain-containing protein</fullName>
    </recommendedName>
</protein>
<dbReference type="InterPro" id="IPR013022">
    <property type="entry name" value="Xyl_isomerase-like_TIM-brl"/>
</dbReference>
<feature type="domain" description="Xylose isomerase-like TIM barrel" evidence="1">
    <location>
        <begin position="128"/>
        <end position="252"/>
    </location>
</feature>
<dbReference type="PANTHER" id="PTHR12110">
    <property type="entry name" value="HYDROXYPYRUVATE ISOMERASE"/>
    <property type="match status" value="1"/>
</dbReference>
<evidence type="ECO:0000313" key="2">
    <source>
        <dbReference type="EMBL" id="RRK30740.1"/>
    </source>
</evidence>